<evidence type="ECO:0000256" key="1">
    <source>
        <dbReference type="ARBA" id="ARBA00004141"/>
    </source>
</evidence>
<feature type="transmembrane region" description="Helical" evidence="5">
    <location>
        <begin position="20"/>
        <end position="42"/>
    </location>
</feature>
<dbReference type="NCBIfam" id="TIGR00945">
    <property type="entry name" value="tatC"/>
    <property type="match status" value="1"/>
</dbReference>
<sequence>MEQTSSMSVVNHLEELRTRIIIIGLGFVAFFILSFINVKGIYEFLIKDIDHKLTILSPVDVIWAYMMISVVVALTFSIPLITYQIWKYVSPGLKKEERSAGLFYIPIFLLLFILGLCFGFYIIFPLVMNFLMSMVDGQFETMFTIDRYFKFMFSLTVPIALLFELPAVVLFLTKIGLVTPNALVRKRKYAYFALVCVSVFITPPDFLSDVLVIIPLLLLYEVSITLSRVIYRKKQSD</sequence>
<gene>
    <name evidence="5 6" type="primary">tatC</name>
    <name evidence="6" type="ORF">MF646_19540</name>
</gene>
<keyword evidence="5" id="KW-1003">Cell membrane</keyword>
<comment type="subcellular location">
    <subcellularLocation>
        <location evidence="5">Cell membrane</location>
        <topology evidence="5">Multi-pass membrane protein</topology>
    </subcellularLocation>
    <subcellularLocation>
        <location evidence="1">Membrane</location>
        <topology evidence="1">Multi-pass membrane protein</topology>
    </subcellularLocation>
</comment>
<dbReference type="EMBL" id="JAKRYL010000027">
    <property type="protein sequence ID" value="MCL7749314.1"/>
    <property type="molecule type" value="Genomic_DNA"/>
</dbReference>
<organism evidence="6 7">
    <name type="scientific">Halalkalibacter alkaliphilus</name>
    <dbReference type="NCBI Taxonomy" id="2917993"/>
    <lineage>
        <taxon>Bacteria</taxon>
        <taxon>Bacillati</taxon>
        <taxon>Bacillota</taxon>
        <taxon>Bacilli</taxon>
        <taxon>Bacillales</taxon>
        <taxon>Bacillaceae</taxon>
        <taxon>Halalkalibacter</taxon>
    </lineage>
</organism>
<proteinExistence type="inferred from homology"/>
<dbReference type="GO" id="GO:0043953">
    <property type="term" value="P:protein transport by the Tat complex"/>
    <property type="evidence" value="ECO:0007669"/>
    <property type="project" value="UniProtKB-UniRule"/>
</dbReference>
<dbReference type="InterPro" id="IPR002033">
    <property type="entry name" value="TatC"/>
</dbReference>
<dbReference type="GO" id="GO:0065002">
    <property type="term" value="P:intracellular protein transmembrane transport"/>
    <property type="evidence" value="ECO:0007669"/>
    <property type="project" value="TreeGrafter"/>
</dbReference>
<keyword evidence="3 5" id="KW-1133">Transmembrane helix</keyword>
<dbReference type="GO" id="GO:0009977">
    <property type="term" value="F:proton motive force dependent protein transmembrane transporter activity"/>
    <property type="evidence" value="ECO:0007669"/>
    <property type="project" value="TreeGrafter"/>
</dbReference>
<protein>
    <recommendedName>
        <fullName evidence="5">Sec-independent protein translocase protein TatC</fullName>
    </recommendedName>
</protein>
<evidence type="ECO:0000256" key="5">
    <source>
        <dbReference type="HAMAP-Rule" id="MF_00902"/>
    </source>
</evidence>
<keyword evidence="5" id="KW-0813">Transport</keyword>
<comment type="caution">
    <text evidence="6">The sequence shown here is derived from an EMBL/GenBank/DDBJ whole genome shotgun (WGS) entry which is preliminary data.</text>
</comment>
<feature type="transmembrane region" description="Helical" evidence="5">
    <location>
        <begin position="212"/>
        <end position="231"/>
    </location>
</feature>
<dbReference type="PRINTS" id="PR01840">
    <property type="entry name" value="TATCFAMILY"/>
</dbReference>
<dbReference type="RefSeq" id="WP_250098176.1">
    <property type="nucleotide sequence ID" value="NZ_JAKRYL010000027.1"/>
</dbReference>
<dbReference type="HAMAP" id="MF_00902">
    <property type="entry name" value="TatC"/>
    <property type="match status" value="1"/>
</dbReference>
<dbReference type="GO" id="GO:0033281">
    <property type="term" value="C:TAT protein transport complex"/>
    <property type="evidence" value="ECO:0007669"/>
    <property type="project" value="UniProtKB-UniRule"/>
</dbReference>
<name>A0A9X2CW04_9BACI</name>
<comment type="subunit">
    <text evidence="5">Forms a complex with TatA.</text>
</comment>
<evidence type="ECO:0000313" key="7">
    <source>
        <dbReference type="Proteomes" id="UP001139150"/>
    </source>
</evidence>
<dbReference type="PANTHER" id="PTHR30371:SF4">
    <property type="entry name" value="SEC-INDEPENDENT PROTEIN TRANSLOCASE PROTEIN TATCD"/>
    <property type="match status" value="1"/>
</dbReference>
<feature type="transmembrane region" description="Helical" evidence="5">
    <location>
        <begin position="189"/>
        <end position="206"/>
    </location>
</feature>
<accession>A0A9X2CW04</accession>
<reference evidence="6" key="1">
    <citation type="submission" date="2022-02" db="EMBL/GenBank/DDBJ databases">
        <title>Halalkalibacter sp. nov. isolated from Lonar Lake, India.</title>
        <authorList>
            <person name="Joshi A."/>
            <person name="Thite S."/>
            <person name="Lodha T."/>
        </authorList>
    </citation>
    <scope>NUCLEOTIDE SEQUENCE</scope>
    <source>
        <strain evidence="6">MEB205</strain>
    </source>
</reference>
<evidence type="ECO:0000256" key="4">
    <source>
        <dbReference type="ARBA" id="ARBA00023136"/>
    </source>
</evidence>
<evidence type="ECO:0000256" key="3">
    <source>
        <dbReference type="ARBA" id="ARBA00022989"/>
    </source>
</evidence>
<dbReference type="Proteomes" id="UP001139150">
    <property type="component" value="Unassembled WGS sequence"/>
</dbReference>
<dbReference type="AlphaFoldDB" id="A0A9X2CW04"/>
<dbReference type="PANTHER" id="PTHR30371">
    <property type="entry name" value="SEC-INDEPENDENT PROTEIN TRANSLOCASE PROTEIN TATC"/>
    <property type="match status" value="1"/>
</dbReference>
<dbReference type="Pfam" id="PF00902">
    <property type="entry name" value="TatC"/>
    <property type="match status" value="1"/>
</dbReference>
<feature type="transmembrane region" description="Helical" evidence="5">
    <location>
        <begin position="62"/>
        <end position="81"/>
    </location>
</feature>
<keyword evidence="2 5" id="KW-0812">Transmembrane</keyword>
<comment type="function">
    <text evidence="5">Part of the twin-arginine translocation (Tat) system that transports large folded proteins containing a characteristic twin-arginine motif in their signal peptide across membranes.</text>
</comment>
<keyword evidence="5" id="KW-0811">Translocation</keyword>
<evidence type="ECO:0000256" key="2">
    <source>
        <dbReference type="ARBA" id="ARBA00022692"/>
    </source>
</evidence>
<keyword evidence="4 5" id="KW-0472">Membrane</keyword>
<feature type="transmembrane region" description="Helical" evidence="5">
    <location>
        <begin position="151"/>
        <end position="177"/>
    </location>
</feature>
<keyword evidence="5" id="KW-0653">Protein transport</keyword>
<comment type="similarity">
    <text evidence="5">Belongs to the TatC family.</text>
</comment>
<evidence type="ECO:0000313" key="6">
    <source>
        <dbReference type="EMBL" id="MCL7749314.1"/>
    </source>
</evidence>
<feature type="transmembrane region" description="Helical" evidence="5">
    <location>
        <begin position="102"/>
        <end position="131"/>
    </location>
</feature>
<keyword evidence="7" id="KW-1185">Reference proteome</keyword>